<gene>
    <name evidence="3" type="ordered locus">MTR_3g033930</name>
    <name evidence="4" type="ORF">MtrunA17_Chr3g0090191</name>
</gene>
<dbReference type="AlphaFoldDB" id="G7IX58"/>
<dbReference type="Gramene" id="rna14339">
    <property type="protein sequence ID" value="RHN66370.1"/>
    <property type="gene ID" value="gene14339"/>
</dbReference>
<dbReference type="EMBL" id="CM001219">
    <property type="protein sequence ID" value="AES69729.1"/>
    <property type="molecule type" value="Genomic_DNA"/>
</dbReference>
<accession>G7IX58</accession>
<dbReference type="Proteomes" id="UP000265566">
    <property type="component" value="Chromosome 3"/>
</dbReference>
<protein>
    <submittedName>
        <fullName evidence="3">Nodule Cysteine-Rich (NCR) secreted peptide</fullName>
    </submittedName>
    <submittedName>
        <fullName evidence="4">Putative Late nodulin</fullName>
    </submittedName>
</protein>
<reference evidence="5" key="3">
    <citation type="submission" date="2015-04" db="UniProtKB">
        <authorList>
            <consortium name="EnsemblPlants"/>
        </authorList>
    </citation>
    <scope>IDENTIFICATION</scope>
    <source>
        <strain evidence="5">cv. Jemalong A17</strain>
    </source>
</reference>
<feature type="signal peptide" evidence="1">
    <location>
        <begin position="1"/>
        <end position="26"/>
    </location>
</feature>
<evidence type="ECO:0000313" key="7">
    <source>
        <dbReference type="Proteomes" id="UP000265566"/>
    </source>
</evidence>
<reference evidence="3 6" key="2">
    <citation type="journal article" date="2014" name="BMC Genomics">
        <title>An improved genome release (version Mt4.0) for the model legume Medicago truncatula.</title>
        <authorList>
            <person name="Tang H."/>
            <person name="Krishnakumar V."/>
            <person name="Bidwell S."/>
            <person name="Rosen B."/>
            <person name="Chan A."/>
            <person name="Zhou S."/>
            <person name="Gentzbittel L."/>
            <person name="Childs K.L."/>
            <person name="Yandell M."/>
            <person name="Gundlach H."/>
            <person name="Mayer K.F."/>
            <person name="Schwartz D.C."/>
            <person name="Town C.D."/>
        </authorList>
    </citation>
    <scope>GENOME REANNOTATION</scope>
    <source>
        <strain evidence="5 6">cv. Jemalong A17</strain>
    </source>
</reference>
<sequence length="68" mass="7985">MAKIFKFVYVMIIIISLLLVAMNAQGYCLVDADCVTLVCNFDEKRKCLRSTCVCRKFRFTGFYYEQLH</sequence>
<dbReference type="Proteomes" id="UP000002051">
    <property type="component" value="Chromosome 3"/>
</dbReference>
<keyword evidence="1" id="KW-0732">Signal</keyword>
<proteinExistence type="predicted"/>
<name>G7IX58_MEDTR</name>
<evidence type="ECO:0000313" key="4">
    <source>
        <dbReference type="EMBL" id="RHN66370.1"/>
    </source>
</evidence>
<evidence type="ECO:0000313" key="3">
    <source>
        <dbReference type="EMBL" id="AES69729.1"/>
    </source>
</evidence>
<reference evidence="7" key="4">
    <citation type="journal article" date="2018" name="Nat. Plants">
        <title>Whole-genome landscape of Medicago truncatula symbiotic genes.</title>
        <authorList>
            <person name="Pecrix Y."/>
            <person name="Staton S.E."/>
            <person name="Sallet E."/>
            <person name="Lelandais-Briere C."/>
            <person name="Moreau S."/>
            <person name="Carrere S."/>
            <person name="Blein T."/>
            <person name="Jardinaud M.F."/>
            <person name="Latrasse D."/>
            <person name="Zouine M."/>
            <person name="Zahm M."/>
            <person name="Kreplak J."/>
            <person name="Mayjonade B."/>
            <person name="Satge C."/>
            <person name="Perez M."/>
            <person name="Cauet S."/>
            <person name="Marande W."/>
            <person name="Chantry-Darmon C."/>
            <person name="Lopez-Roques C."/>
            <person name="Bouchez O."/>
            <person name="Berard A."/>
            <person name="Debelle F."/>
            <person name="Munos S."/>
            <person name="Bendahmane A."/>
            <person name="Berges H."/>
            <person name="Niebel A."/>
            <person name="Buitink J."/>
            <person name="Frugier F."/>
            <person name="Benhamed M."/>
            <person name="Crespi M."/>
            <person name="Gouzy J."/>
            <person name="Gamas P."/>
        </authorList>
    </citation>
    <scope>NUCLEOTIDE SEQUENCE [LARGE SCALE GENOMIC DNA]</scope>
    <source>
        <strain evidence="7">cv. Jemalong A17</strain>
    </source>
</reference>
<reference evidence="3 6" key="1">
    <citation type="journal article" date="2011" name="Nature">
        <title>The Medicago genome provides insight into the evolution of rhizobial symbioses.</title>
        <authorList>
            <person name="Young N.D."/>
            <person name="Debelle F."/>
            <person name="Oldroyd G.E."/>
            <person name="Geurts R."/>
            <person name="Cannon S.B."/>
            <person name="Udvardi M.K."/>
            <person name="Benedito V.A."/>
            <person name="Mayer K.F."/>
            <person name="Gouzy J."/>
            <person name="Schoof H."/>
            <person name="Van de Peer Y."/>
            <person name="Proost S."/>
            <person name="Cook D.R."/>
            <person name="Meyers B.C."/>
            <person name="Spannagl M."/>
            <person name="Cheung F."/>
            <person name="De Mita S."/>
            <person name="Krishnakumar V."/>
            <person name="Gundlach H."/>
            <person name="Zhou S."/>
            <person name="Mudge J."/>
            <person name="Bharti A.K."/>
            <person name="Murray J.D."/>
            <person name="Naoumkina M.A."/>
            <person name="Rosen B."/>
            <person name="Silverstein K.A."/>
            <person name="Tang H."/>
            <person name="Rombauts S."/>
            <person name="Zhao P.X."/>
            <person name="Zhou P."/>
            <person name="Barbe V."/>
            <person name="Bardou P."/>
            <person name="Bechner M."/>
            <person name="Bellec A."/>
            <person name="Berger A."/>
            <person name="Berges H."/>
            <person name="Bidwell S."/>
            <person name="Bisseling T."/>
            <person name="Choisne N."/>
            <person name="Couloux A."/>
            <person name="Denny R."/>
            <person name="Deshpande S."/>
            <person name="Dai X."/>
            <person name="Doyle J.J."/>
            <person name="Dudez A.M."/>
            <person name="Farmer A.D."/>
            <person name="Fouteau S."/>
            <person name="Franken C."/>
            <person name="Gibelin C."/>
            <person name="Gish J."/>
            <person name="Goldstein S."/>
            <person name="Gonzalez A.J."/>
            <person name="Green P.J."/>
            <person name="Hallab A."/>
            <person name="Hartog M."/>
            <person name="Hua A."/>
            <person name="Humphray S.J."/>
            <person name="Jeong D.H."/>
            <person name="Jing Y."/>
            <person name="Jocker A."/>
            <person name="Kenton S.M."/>
            <person name="Kim D.J."/>
            <person name="Klee K."/>
            <person name="Lai H."/>
            <person name="Lang C."/>
            <person name="Lin S."/>
            <person name="Macmil S.L."/>
            <person name="Magdelenat G."/>
            <person name="Matthews L."/>
            <person name="McCorrison J."/>
            <person name="Monaghan E.L."/>
            <person name="Mun J.H."/>
            <person name="Najar F.Z."/>
            <person name="Nicholson C."/>
            <person name="Noirot C."/>
            <person name="O'Bleness M."/>
            <person name="Paule C.R."/>
            <person name="Poulain J."/>
            <person name="Prion F."/>
            <person name="Qin B."/>
            <person name="Qu C."/>
            <person name="Retzel E.F."/>
            <person name="Riddle C."/>
            <person name="Sallet E."/>
            <person name="Samain S."/>
            <person name="Samson N."/>
            <person name="Sanders I."/>
            <person name="Saurat O."/>
            <person name="Scarpelli C."/>
            <person name="Schiex T."/>
            <person name="Segurens B."/>
            <person name="Severin A.J."/>
            <person name="Sherrier D.J."/>
            <person name="Shi R."/>
            <person name="Sims S."/>
            <person name="Singer S.R."/>
            <person name="Sinharoy S."/>
            <person name="Sterck L."/>
            <person name="Viollet A."/>
            <person name="Wang B.B."/>
            <person name="Wang K."/>
            <person name="Wang M."/>
            <person name="Wang X."/>
            <person name="Warfsmann J."/>
            <person name="Weissenbach J."/>
            <person name="White D.D."/>
            <person name="White J.D."/>
            <person name="Wiley G.B."/>
            <person name="Wincker P."/>
            <person name="Xing Y."/>
            <person name="Yang L."/>
            <person name="Yao Z."/>
            <person name="Ying F."/>
            <person name="Zhai J."/>
            <person name="Zhou L."/>
            <person name="Zuber A."/>
            <person name="Denarie J."/>
            <person name="Dixon R.A."/>
            <person name="May G.D."/>
            <person name="Schwartz D.C."/>
            <person name="Rogers J."/>
            <person name="Quetier F."/>
            <person name="Town C.D."/>
            <person name="Roe B.A."/>
        </authorList>
    </citation>
    <scope>NUCLEOTIDE SEQUENCE [LARGE SCALE GENOMIC DNA]</scope>
    <source>
        <strain evidence="3">A17</strain>
        <strain evidence="5 6">cv. Jemalong A17</strain>
    </source>
</reference>
<dbReference type="EnsemblPlants" id="AES69729">
    <property type="protein sequence ID" value="AES69729"/>
    <property type="gene ID" value="MTR_3g033930"/>
</dbReference>
<evidence type="ECO:0000313" key="6">
    <source>
        <dbReference type="Proteomes" id="UP000002051"/>
    </source>
</evidence>
<dbReference type="InterPro" id="IPR009810">
    <property type="entry name" value="Nodulin_late_dom"/>
</dbReference>
<dbReference type="PaxDb" id="3880-AES69729"/>
<dbReference type="HOGENOM" id="CLU_181053_0_2_1"/>
<dbReference type="GO" id="GO:0046872">
    <property type="term" value="F:metal ion binding"/>
    <property type="evidence" value="ECO:0007669"/>
    <property type="project" value="InterPro"/>
</dbReference>
<organism evidence="3 6">
    <name type="scientific">Medicago truncatula</name>
    <name type="common">Barrel medic</name>
    <name type="synonym">Medicago tribuloides</name>
    <dbReference type="NCBI Taxonomy" id="3880"/>
    <lineage>
        <taxon>Eukaryota</taxon>
        <taxon>Viridiplantae</taxon>
        <taxon>Streptophyta</taxon>
        <taxon>Embryophyta</taxon>
        <taxon>Tracheophyta</taxon>
        <taxon>Spermatophyta</taxon>
        <taxon>Magnoliopsida</taxon>
        <taxon>eudicotyledons</taxon>
        <taxon>Gunneridae</taxon>
        <taxon>Pentapetalae</taxon>
        <taxon>rosids</taxon>
        <taxon>fabids</taxon>
        <taxon>Fabales</taxon>
        <taxon>Fabaceae</taxon>
        <taxon>Papilionoideae</taxon>
        <taxon>50 kb inversion clade</taxon>
        <taxon>NPAAA clade</taxon>
        <taxon>Hologalegina</taxon>
        <taxon>IRL clade</taxon>
        <taxon>Trifolieae</taxon>
        <taxon>Medicago</taxon>
    </lineage>
</organism>
<dbReference type="Pfam" id="PF07127">
    <property type="entry name" value="Nodulin_late"/>
    <property type="match status" value="1"/>
</dbReference>
<evidence type="ECO:0000313" key="5">
    <source>
        <dbReference type="EnsemblPlants" id="AES69729"/>
    </source>
</evidence>
<dbReference type="EMBL" id="PSQE01000003">
    <property type="protein sequence ID" value="RHN66370.1"/>
    <property type="molecule type" value="Genomic_DNA"/>
</dbReference>
<reference evidence="4" key="5">
    <citation type="journal article" date="2018" name="Nat. Plants">
        <title>Whole-genome landscape of Medicago truncatula symbiotic genes.</title>
        <authorList>
            <person name="Pecrix Y."/>
            <person name="Gamas P."/>
            <person name="Carrere S."/>
        </authorList>
    </citation>
    <scope>NUCLEOTIDE SEQUENCE</scope>
    <source>
        <tissue evidence="4">Leaves</tissue>
    </source>
</reference>
<feature type="domain" description="Late nodulin" evidence="2">
    <location>
        <begin position="1"/>
        <end position="52"/>
    </location>
</feature>
<keyword evidence="6" id="KW-1185">Reference proteome</keyword>
<evidence type="ECO:0000256" key="1">
    <source>
        <dbReference type="SAM" id="SignalP"/>
    </source>
</evidence>
<evidence type="ECO:0000259" key="2">
    <source>
        <dbReference type="Pfam" id="PF07127"/>
    </source>
</evidence>
<feature type="chain" id="PRO_5014572513" evidence="1">
    <location>
        <begin position="27"/>
        <end position="68"/>
    </location>
</feature>